<feature type="transmembrane region" description="Helical" evidence="5">
    <location>
        <begin position="26"/>
        <end position="48"/>
    </location>
</feature>
<evidence type="ECO:0000256" key="1">
    <source>
        <dbReference type="ARBA" id="ARBA00004141"/>
    </source>
</evidence>
<organism evidence="6 7">
    <name type="scientific">Boothiomyces macroporosus</name>
    <dbReference type="NCBI Taxonomy" id="261099"/>
    <lineage>
        <taxon>Eukaryota</taxon>
        <taxon>Fungi</taxon>
        <taxon>Fungi incertae sedis</taxon>
        <taxon>Chytridiomycota</taxon>
        <taxon>Chytridiomycota incertae sedis</taxon>
        <taxon>Chytridiomycetes</taxon>
        <taxon>Rhizophydiales</taxon>
        <taxon>Terramycetaceae</taxon>
        <taxon>Boothiomyces</taxon>
    </lineage>
</organism>
<feature type="transmembrane region" description="Helical" evidence="5">
    <location>
        <begin position="262"/>
        <end position="286"/>
    </location>
</feature>
<comment type="caution">
    <text evidence="6">The sequence shown here is derived from an EMBL/GenBank/DDBJ whole genome shotgun (WGS) entry which is preliminary data.</text>
</comment>
<proteinExistence type="predicted"/>
<evidence type="ECO:0000313" key="6">
    <source>
        <dbReference type="EMBL" id="KAJ3258867.1"/>
    </source>
</evidence>
<dbReference type="SMART" id="SM01417">
    <property type="entry name" value="Solute_trans_a"/>
    <property type="match status" value="1"/>
</dbReference>
<name>A0AAD5Y956_9FUNG</name>
<feature type="transmembrane region" description="Helical" evidence="5">
    <location>
        <begin position="60"/>
        <end position="79"/>
    </location>
</feature>
<reference evidence="6" key="1">
    <citation type="submission" date="2020-05" db="EMBL/GenBank/DDBJ databases">
        <title>Phylogenomic resolution of chytrid fungi.</title>
        <authorList>
            <person name="Stajich J.E."/>
            <person name="Amses K."/>
            <person name="Simmons R."/>
            <person name="Seto K."/>
            <person name="Myers J."/>
            <person name="Bonds A."/>
            <person name="Quandt C.A."/>
            <person name="Barry K."/>
            <person name="Liu P."/>
            <person name="Grigoriev I."/>
            <person name="Longcore J.E."/>
            <person name="James T.Y."/>
        </authorList>
    </citation>
    <scope>NUCLEOTIDE SEQUENCE</scope>
    <source>
        <strain evidence="6">PLAUS21</strain>
    </source>
</reference>
<sequence length="367" mass="42596">MLWNSTCPPDTPNEIVYSDPRWREGFAASAGCALFATAFSVNLMYTHWKNYNYVRFQRPITRILFMVPVYAICAALSYFSIKSFVYLAVISSCYEAFIVWNFFSLILEYAAENEDELKRKLMLSDDKRLPFPLLCFTYNPGDRRFIGYCRAGVVQYIVVRITFTFISLIAEWMGKFCVDSNSYRYAHFYYEVFNATSVTIAMYALITFYVTVHHEIQREGTLFQFLSVKAVIFVQFWLVLVIKGFVYFGYIQGNNVVNVNEYSMYLTSLIICIEMALATIVHYWAFKVTPFVVEGKQTNPVRGFLDAFNFSDIAADAKNGYFFLRDRSKTIARPKKDKDETIIDLQPTNLEFRPPTTENDAIITVEK</sequence>
<feature type="transmembrane region" description="Helical" evidence="5">
    <location>
        <begin position="153"/>
        <end position="172"/>
    </location>
</feature>
<dbReference type="PANTHER" id="PTHR23423">
    <property type="entry name" value="ORGANIC SOLUTE TRANSPORTER-RELATED"/>
    <property type="match status" value="1"/>
</dbReference>
<protein>
    <recommendedName>
        <fullName evidence="8">Organic solute transporter Ostalpha-domain-containing protein</fullName>
    </recommendedName>
</protein>
<keyword evidence="3 5" id="KW-1133">Transmembrane helix</keyword>
<keyword evidence="7" id="KW-1185">Reference proteome</keyword>
<accession>A0AAD5Y956</accession>
<comment type="subcellular location">
    <subcellularLocation>
        <location evidence="1">Membrane</location>
        <topology evidence="1">Multi-pass membrane protein</topology>
    </subcellularLocation>
</comment>
<feature type="transmembrane region" description="Helical" evidence="5">
    <location>
        <begin position="192"/>
        <end position="210"/>
    </location>
</feature>
<evidence type="ECO:0000256" key="4">
    <source>
        <dbReference type="ARBA" id="ARBA00023136"/>
    </source>
</evidence>
<evidence type="ECO:0008006" key="8">
    <source>
        <dbReference type="Google" id="ProtNLM"/>
    </source>
</evidence>
<keyword evidence="2 5" id="KW-0812">Transmembrane</keyword>
<evidence type="ECO:0000256" key="5">
    <source>
        <dbReference type="SAM" id="Phobius"/>
    </source>
</evidence>
<dbReference type="Proteomes" id="UP001210925">
    <property type="component" value="Unassembled WGS sequence"/>
</dbReference>
<dbReference type="AlphaFoldDB" id="A0AAD5Y956"/>
<keyword evidence="4 5" id="KW-0472">Membrane</keyword>
<dbReference type="EMBL" id="JADGKB010000023">
    <property type="protein sequence ID" value="KAJ3258867.1"/>
    <property type="molecule type" value="Genomic_DNA"/>
</dbReference>
<dbReference type="InterPro" id="IPR005178">
    <property type="entry name" value="Ostalpha/TMEM184C"/>
</dbReference>
<dbReference type="GO" id="GO:0016020">
    <property type="term" value="C:membrane"/>
    <property type="evidence" value="ECO:0007669"/>
    <property type="project" value="UniProtKB-SubCell"/>
</dbReference>
<feature type="transmembrane region" description="Helical" evidence="5">
    <location>
        <begin position="85"/>
        <end position="111"/>
    </location>
</feature>
<evidence type="ECO:0000256" key="2">
    <source>
        <dbReference type="ARBA" id="ARBA00022692"/>
    </source>
</evidence>
<dbReference type="Pfam" id="PF03619">
    <property type="entry name" value="Solute_trans_a"/>
    <property type="match status" value="1"/>
</dbReference>
<evidence type="ECO:0000256" key="3">
    <source>
        <dbReference type="ARBA" id="ARBA00022989"/>
    </source>
</evidence>
<feature type="transmembrane region" description="Helical" evidence="5">
    <location>
        <begin position="230"/>
        <end position="250"/>
    </location>
</feature>
<gene>
    <name evidence="6" type="ORF">HK103_003249</name>
</gene>
<evidence type="ECO:0000313" key="7">
    <source>
        <dbReference type="Proteomes" id="UP001210925"/>
    </source>
</evidence>